<accession>A0A9X1IS42</accession>
<protein>
    <submittedName>
        <fullName evidence="2">Aldo/keto reductase</fullName>
    </submittedName>
</protein>
<dbReference type="SUPFAM" id="SSF51430">
    <property type="entry name" value="NAD(P)-linked oxidoreductase"/>
    <property type="match status" value="1"/>
</dbReference>
<dbReference type="InterPro" id="IPR036812">
    <property type="entry name" value="NAD(P)_OxRdtase_dom_sf"/>
</dbReference>
<dbReference type="InterPro" id="IPR053135">
    <property type="entry name" value="AKR2_Oxidoreductase"/>
</dbReference>
<proteinExistence type="predicted"/>
<dbReference type="Pfam" id="PF00248">
    <property type="entry name" value="Aldo_ket_red"/>
    <property type="match status" value="1"/>
</dbReference>
<dbReference type="InterPro" id="IPR020471">
    <property type="entry name" value="AKR"/>
</dbReference>
<dbReference type="InterPro" id="IPR023210">
    <property type="entry name" value="NADP_OxRdtase_dom"/>
</dbReference>
<dbReference type="Proteomes" id="UP001138757">
    <property type="component" value="Unassembled WGS sequence"/>
</dbReference>
<reference evidence="2" key="1">
    <citation type="submission" date="2021-05" db="EMBL/GenBank/DDBJ databases">
        <title>Genome of Sphingobium sp. strain.</title>
        <authorList>
            <person name="Fan R."/>
        </authorList>
    </citation>
    <scope>NUCLEOTIDE SEQUENCE</scope>
    <source>
        <strain evidence="2">H33</strain>
    </source>
</reference>
<dbReference type="RefSeq" id="WP_214624047.1">
    <property type="nucleotide sequence ID" value="NZ_JAHGAW010000008.1"/>
</dbReference>
<dbReference type="PANTHER" id="PTHR43312">
    <property type="entry name" value="D-THREO-ALDOSE 1-DEHYDROGENASE"/>
    <property type="match status" value="1"/>
</dbReference>
<comment type="caution">
    <text evidence="2">The sequence shown here is derived from an EMBL/GenBank/DDBJ whole genome shotgun (WGS) entry which is preliminary data.</text>
</comment>
<dbReference type="AlphaFoldDB" id="A0A9X1IS42"/>
<dbReference type="Gene3D" id="3.20.20.100">
    <property type="entry name" value="NADP-dependent oxidoreductase domain"/>
    <property type="match status" value="1"/>
</dbReference>
<feature type="domain" description="NADP-dependent oxidoreductase" evidence="1">
    <location>
        <begin position="27"/>
        <end position="308"/>
    </location>
</feature>
<organism evidence="2 3">
    <name type="scientific">Sphingobium nicotianae</name>
    <dbReference type="NCBI Taxonomy" id="2782607"/>
    <lineage>
        <taxon>Bacteria</taxon>
        <taxon>Pseudomonadati</taxon>
        <taxon>Pseudomonadota</taxon>
        <taxon>Alphaproteobacteria</taxon>
        <taxon>Sphingomonadales</taxon>
        <taxon>Sphingomonadaceae</taxon>
        <taxon>Sphingobium</taxon>
    </lineage>
</organism>
<keyword evidence="3" id="KW-1185">Reference proteome</keyword>
<gene>
    <name evidence="2" type="ORF">KK488_12595</name>
</gene>
<evidence type="ECO:0000313" key="2">
    <source>
        <dbReference type="EMBL" id="MBT2187785.1"/>
    </source>
</evidence>
<dbReference type="GO" id="GO:0016491">
    <property type="term" value="F:oxidoreductase activity"/>
    <property type="evidence" value="ECO:0007669"/>
    <property type="project" value="InterPro"/>
</dbReference>
<dbReference type="EMBL" id="JAHGAW010000008">
    <property type="protein sequence ID" value="MBT2187785.1"/>
    <property type="molecule type" value="Genomic_DNA"/>
</dbReference>
<dbReference type="PANTHER" id="PTHR43312:SF1">
    <property type="entry name" value="NADP-DEPENDENT OXIDOREDUCTASE DOMAIN-CONTAINING PROTEIN"/>
    <property type="match status" value="1"/>
</dbReference>
<dbReference type="PRINTS" id="PR00069">
    <property type="entry name" value="ALDKETRDTASE"/>
</dbReference>
<name>A0A9X1IS42_9SPHN</name>
<sequence length="318" mass="34757">MDYVRLGRTNEQVSAVGLGCGGHSRLGMARGASAEQAGDLVKHAIDLGINFIDTALVYRTEEAVAHGIQGRDRSKLFLSTKSWVGKGGAESNPEYFTAAEFTENLESSLRRLRTDYVDLFHLHGVSLDQLDYAREVLLPEVRRQQQAGKLRFVGITEVFRYDTDHRMAQAALPTDDFDVIMVGFNLLNPSARKTVFPLTLKHDVGTLIMFAVRRGLNSVENTREAIAEMIAKHDIDPASINPDDPLDFLRATPGIKSQIEAAYRFCRHEPGADVILTGTGSAAHLEENVASILAPPLPPETQAKLKAIFGDASSASAN</sequence>
<evidence type="ECO:0000259" key="1">
    <source>
        <dbReference type="Pfam" id="PF00248"/>
    </source>
</evidence>
<evidence type="ECO:0000313" key="3">
    <source>
        <dbReference type="Proteomes" id="UP001138757"/>
    </source>
</evidence>